<organism evidence="1 2">
    <name type="scientific">Gossypium arboreum</name>
    <name type="common">Tree cotton</name>
    <name type="synonym">Gossypium nanking</name>
    <dbReference type="NCBI Taxonomy" id="29729"/>
    <lineage>
        <taxon>Eukaryota</taxon>
        <taxon>Viridiplantae</taxon>
        <taxon>Streptophyta</taxon>
        <taxon>Embryophyta</taxon>
        <taxon>Tracheophyta</taxon>
        <taxon>Spermatophyta</taxon>
        <taxon>Magnoliopsida</taxon>
        <taxon>eudicotyledons</taxon>
        <taxon>Gunneridae</taxon>
        <taxon>Pentapetalae</taxon>
        <taxon>rosids</taxon>
        <taxon>malvids</taxon>
        <taxon>Malvales</taxon>
        <taxon>Malvaceae</taxon>
        <taxon>Malvoideae</taxon>
        <taxon>Gossypium</taxon>
    </lineage>
</organism>
<evidence type="ECO:0000313" key="2">
    <source>
        <dbReference type="Proteomes" id="UP001358586"/>
    </source>
</evidence>
<keyword evidence="2" id="KW-1185">Reference proteome</keyword>
<sequence>MDPLKLFCQLTLHMIMDSIYWKFKAIQEEQRTRGHGLDKKQTQLTPAKSKIEGMLENIQKQLDELVESRCHNSQTIEMMKTYVKKCASNHGEGKPMWIIKMKRYIAQERFGRNDKANTD</sequence>
<accession>A0ABR0QUC3</accession>
<evidence type="ECO:0000313" key="1">
    <source>
        <dbReference type="EMBL" id="KAK5842920.1"/>
    </source>
</evidence>
<gene>
    <name evidence="1" type="ORF">PVK06_005339</name>
</gene>
<comment type="caution">
    <text evidence="1">The sequence shown here is derived from an EMBL/GenBank/DDBJ whole genome shotgun (WGS) entry which is preliminary data.</text>
</comment>
<dbReference type="EMBL" id="JARKNE010000002">
    <property type="protein sequence ID" value="KAK5842920.1"/>
    <property type="molecule type" value="Genomic_DNA"/>
</dbReference>
<name>A0ABR0QUC3_GOSAR</name>
<proteinExistence type="predicted"/>
<reference evidence="1 2" key="1">
    <citation type="submission" date="2023-03" db="EMBL/GenBank/DDBJ databases">
        <title>WGS of Gossypium arboreum.</title>
        <authorList>
            <person name="Yu D."/>
        </authorList>
    </citation>
    <scope>NUCLEOTIDE SEQUENCE [LARGE SCALE GENOMIC DNA]</scope>
    <source>
        <tissue evidence="1">Leaf</tissue>
    </source>
</reference>
<protein>
    <submittedName>
        <fullName evidence="1">Uncharacterized protein</fullName>
    </submittedName>
</protein>
<dbReference type="Proteomes" id="UP001358586">
    <property type="component" value="Chromosome 2"/>
</dbReference>